<evidence type="ECO:0000313" key="3">
    <source>
        <dbReference type="Proteomes" id="UP000198287"/>
    </source>
</evidence>
<feature type="transmembrane region" description="Helical" evidence="1">
    <location>
        <begin position="272"/>
        <end position="290"/>
    </location>
</feature>
<reference evidence="2 3" key="1">
    <citation type="submission" date="2015-12" db="EMBL/GenBank/DDBJ databases">
        <title>The genome of Folsomia candida.</title>
        <authorList>
            <person name="Faddeeva A."/>
            <person name="Derks M.F."/>
            <person name="Anvar Y."/>
            <person name="Smit S."/>
            <person name="Van Straalen N."/>
            <person name="Roelofs D."/>
        </authorList>
    </citation>
    <scope>NUCLEOTIDE SEQUENCE [LARGE SCALE GENOMIC DNA]</scope>
    <source>
        <strain evidence="2 3">VU population</strain>
        <tissue evidence="2">Whole body</tissue>
    </source>
</reference>
<keyword evidence="1" id="KW-1133">Transmembrane helix</keyword>
<keyword evidence="1" id="KW-0472">Membrane</keyword>
<dbReference type="InterPro" id="IPR036734">
    <property type="entry name" value="Neur_chan_lig-bd_sf"/>
</dbReference>
<accession>A0A226DUS6</accession>
<dbReference type="GO" id="GO:0005230">
    <property type="term" value="F:extracellular ligand-gated monoatomic ion channel activity"/>
    <property type="evidence" value="ECO:0007669"/>
    <property type="project" value="InterPro"/>
</dbReference>
<dbReference type="EMBL" id="LNIX01000012">
    <property type="protein sequence ID" value="OXA47976.1"/>
    <property type="molecule type" value="Genomic_DNA"/>
</dbReference>
<keyword evidence="3" id="KW-1185">Reference proteome</keyword>
<proteinExistence type="predicted"/>
<evidence type="ECO:0000313" key="2">
    <source>
        <dbReference type="EMBL" id="OXA47976.1"/>
    </source>
</evidence>
<comment type="caution">
    <text evidence="2">The sequence shown here is derived from an EMBL/GenBank/DDBJ whole genome shotgun (WGS) entry which is preliminary data.</text>
</comment>
<sequence length="304" mass="34348">MSAFPTPPPKWSENDIKINVLKVVLVTFIVLHYFRPMQPEVRISSDGVTWNATHWAGYNASSPPNNSTQVSISMIQVEANITKGKELSLNFVLVQEWDDPRFVIRSKSGARGPTSMNIEEIKGPDGDSVTIWKPSIRTHPTHEGEKTRDETRLWKGGKLIRFQPLSIILPSWSDNEDGVELDYMVKLCPTLELLDGVVLDWNAPNGRAPISMINEDHEIGAVMQVKAKKQNWRMSVKTGQCETGDSALKKRSCLAARFKLSEIPLRNRRTELNTIIFAALLSLSLCVLFINNFNFSRVSWIIKM</sequence>
<keyword evidence="1" id="KW-0812">Transmembrane</keyword>
<dbReference type="Gene3D" id="2.70.170.10">
    <property type="entry name" value="Neurotransmitter-gated ion-channel ligand-binding domain"/>
    <property type="match status" value="1"/>
</dbReference>
<name>A0A226DUS6_FOLCA</name>
<evidence type="ECO:0000256" key="1">
    <source>
        <dbReference type="SAM" id="Phobius"/>
    </source>
</evidence>
<dbReference type="AlphaFoldDB" id="A0A226DUS6"/>
<protein>
    <submittedName>
        <fullName evidence="2">Uncharacterized protein</fullName>
    </submittedName>
</protein>
<dbReference type="GO" id="GO:0016020">
    <property type="term" value="C:membrane"/>
    <property type="evidence" value="ECO:0007669"/>
    <property type="project" value="InterPro"/>
</dbReference>
<gene>
    <name evidence="2" type="ORF">Fcan01_17297</name>
</gene>
<dbReference type="Proteomes" id="UP000198287">
    <property type="component" value="Unassembled WGS sequence"/>
</dbReference>
<organism evidence="2 3">
    <name type="scientific">Folsomia candida</name>
    <name type="common">Springtail</name>
    <dbReference type="NCBI Taxonomy" id="158441"/>
    <lineage>
        <taxon>Eukaryota</taxon>
        <taxon>Metazoa</taxon>
        <taxon>Ecdysozoa</taxon>
        <taxon>Arthropoda</taxon>
        <taxon>Hexapoda</taxon>
        <taxon>Collembola</taxon>
        <taxon>Entomobryomorpha</taxon>
        <taxon>Isotomoidea</taxon>
        <taxon>Isotomidae</taxon>
        <taxon>Proisotominae</taxon>
        <taxon>Folsomia</taxon>
    </lineage>
</organism>